<gene>
    <name evidence="1" type="ORF">TIRI35C_0242</name>
</gene>
<proteinExistence type="predicted"/>
<dbReference type="GeneID" id="58917972"/>
<dbReference type="RefSeq" id="WP_188201438.1">
    <property type="nucleotide sequence ID" value="NZ_LR881183.1"/>
</dbReference>
<accession>A0A7G2D592</accession>
<dbReference type="KEGG" id="tcq:TIRI35C_0242"/>
<protein>
    <submittedName>
        <fullName evidence="1">Uncharacterized protein</fullName>
    </submittedName>
</protein>
<keyword evidence="2" id="KW-1185">Reference proteome</keyword>
<evidence type="ECO:0000313" key="2">
    <source>
        <dbReference type="Proteomes" id="UP000516304"/>
    </source>
</evidence>
<dbReference type="EMBL" id="LR881183">
    <property type="protein sequence ID" value="CAD5243396.1"/>
    <property type="molecule type" value="Genomic_DNA"/>
</dbReference>
<evidence type="ECO:0000313" key="1">
    <source>
        <dbReference type="EMBL" id="CAD5243396.1"/>
    </source>
</evidence>
<sequence length="402" mass="45593">MKKKYLMLLFLPSILILALWPVSTPTPNTEHYEGYTLIAYPFSKIDDVEVSPGGIIVRSGGSTYLIRRGYVKGYRTGHEKILGNVGDYLVTYLNYKVHLKRSNGIILNDKWSKSVKLGSSVAVGNDFVVTAEHDDRDLKVDVLFYFPENGETKKYSFKSDRRGTTPRVVAAGEYAVVSVPYTWRLYYFKGGELLWQGSLPVECGYEEYPVFSLHIEENGAGYVISSEGKAFVYFNESGFRSVEINERYCLRFSDEEKNITVINTVEVFNGCFAALVLYRSLEGGLYFYNASNVHHIENYTFKAGPTFNFVVSSKYLLAIYKDHVSIFNCSGEVMRIDGRYDEVYSLDEDFVLVSYNGNETSFYLPFANKTLKLGSFKVVGSHNWDIVGVRGSELVVMKIENP</sequence>
<dbReference type="AlphaFoldDB" id="A0A7G2D592"/>
<organism evidence="1 2">
    <name type="scientific">Thermococcus camini</name>
    <dbReference type="NCBI Taxonomy" id="2016373"/>
    <lineage>
        <taxon>Archaea</taxon>
        <taxon>Methanobacteriati</taxon>
        <taxon>Methanobacteriota</taxon>
        <taxon>Thermococci</taxon>
        <taxon>Thermococcales</taxon>
        <taxon>Thermococcaceae</taxon>
        <taxon>Thermococcus</taxon>
    </lineage>
</organism>
<dbReference type="Proteomes" id="UP000516304">
    <property type="component" value="Chromosome TIRI35C"/>
</dbReference>
<reference evidence="1 2" key="1">
    <citation type="submission" date="2020-09" db="EMBL/GenBank/DDBJ databases">
        <authorList>
            <person name="Courtine D."/>
        </authorList>
    </citation>
    <scope>NUCLEOTIDE SEQUENCE [LARGE SCALE GENOMIC DNA]</scope>
    <source>
        <strain evidence="1 2">IRI35c</strain>
    </source>
</reference>
<name>A0A7G2D592_9EURY</name>